<protein>
    <submittedName>
        <fullName evidence="1">Uncharacterized protein</fullName>
    </submittedName>
</protein>
<dbReference type="AlphaFoldDB" id="A0AA39QPL1"/>
<reference evidence="1" key="1">
    <citation type="submission" date="2023-06" db="EMBL/GenBank/DDBJ databases">
        <authorList>
            <consortium name="Lawrence Berkeley National Laboratory"/>
            <person name="Ahrendt S."/>
            <person name="Sahu N."/>
            <person name="Indic B."/>
            <person name="Wong-Bajracharya J."/>
            <person name="Merenyi Z."/>
            <person name="Ke H.-M."/>
            <person name="Monk M."/>
            <person name="Kocsube S."/>
            <person name="Drula E."/>
            <person name="Lipzen A."/>
            <person name="Balint B."/>
            <person name="Henrissat B."/>
            <person name="Andreopoulos B."/>
            <person name="Martin F.M."/>
            <person name="Harder C.B."/>
            <person name="Rigling D."/>
            <person name="Ford K.L."/>
            <person name="Foster G.D."/>
            <person name="Pangilinan J."/>
            <person name="Papanicolaou A."/>
            <person name="Barry K."/>
            <person name="LaButti K."/>
            <person name="Viragh M."/>
            <person name="Koriabine M."/>
            <person name="Yan M."/>
            <person name="Riley R."/>
            <person name="Champramary S."/>
            <person name="Plett K.L."/>
            <person name="Tsai I.J."/>
            <person name="Slot J."/>
            <person name="Sipos G."/>
            <person name="Plett J."/>
            <person name="Nagy L.G."/>
            <person name="Grigoriev I.V."/>
        </authorList>
    </citation>
    <scope>NUCLEOTIDE SEQUENCE</scope>
    <source>
        <strain evidence="1">HWK02</strain>
    </source>
</reference>
<organism evidence="1 2">
    <name type="scientific">Armillaria luteobubalina</name>
    <dbReference type="NCBI Taxonomy" id="153913"/>
    <lineage>
        <taxon>Eukaryota</taxon>
        <taxon>Fungi</taxon>
        <taxon>Dikarya</taxon>
        <taxon>Basidiomycota</taxon>
        <taxon>Agaricomycotina</taxon>
        <taxon>Agaricomycetes</taxon>
        <taxon>Agaricomycetidae</taxon>
        <taxon>Agaricales</taxon>
        <taxon>Marasmiineae</taxon>
        <taxon>Physalacriaceae</taxon>
        <taxon>Armillaria</taxon>
    </lineage>
</organism>
<name>A0AA39QPL1_9AGAR</name>
<gene>
    <name evidence="1" type="ORF">EDD18DRAFT_1098057</name>
</gene>
<keyword evidence="2" id="KW-1185">Reference proteome</keyword>
<evidence type="ECO:0000313" key="2">
    <source>
        <dbReference type="Proteomes" id="UP001175228"/>
    </source>
</evidence>
<sequence>MHANSFRLQIHRTSAFSRRPETLPVERYSSMPIMIMPVYLMRQVSQRFGPLSEGIFNQSGEEKYRAKYEDDEGKTRFASYCPLACLDNSDNGLQYFKTQSADFDFVQQIHECQCAITPSSAPLAKLGQNIASFESLTTKMLLGDITTIRGETKEKYSSVEQAVPAEFSGNTSFLRSPRTDFPWKTPEIALAGDNAGRDSSASVSRHHWAQQSLGGAFITLIAIRDPFKIALIHVRLDPLIEVELEPVPPAPPHKLRCRRRVYLPQAADTIVPSALDFKTGDLRVIVSQLCMLSCIF</sequence>
<evidence type="ECO:0000313" key="1">
    <source>
        <dbReference type="EMBL" id="KAK0506815.1"/>
    </source>
</evidence>
<proteinExistence type="predicted"/>
<dbReference type="EMBL" id="JAUEPU010000001">
    <property type="protein sequence ID" value="KAK0506815.1"/>
    <property type="molecule type" value="Genomic_DNA"/>
</dbReference>
<dbReference type="Proteomes" id="UP001175228">
    <property type="component" value="Unassembled WGS sequence"/>
</dbReference>
<comment type="caution">
    <text evidence="1">The sequence shown here is derived from an EMBL/GenBank/DDBJ whole genome shotgun (WGS) entry which is preliminary data.</text>
</comment>
<accession>A0AA39QPL1</accession>